<dbReference type="EMBL" id="NAFL01000248">
    <property type="protein sequence ID" value="OSJ32585.1"/>
    <property type="molecule type" value="Genomic_DNA"/>
</dbReference>
<evidence type="ECO:0000256" key="11">
    <source>
        <dbReference type="ARBA" id="ARBA00023136"/>
    </source>
</evidence>
<organism evidence="13 14">
    <name type="scientific">Bradyrhizobium japonicum</name>
    <dbReference type="NCBI Taxonomy" id="375"/>
    <lineage>
        <taxon>Bacteria</taxon>
        <taxon>Pseudomonadati</taxon>
        <taxon>Pseudomonadota</taxon>
        <taxon>Alphaproteobacteria</taxon>
        <taxon>Hyphomicrobiales</taxon>
        <taxon>Nitrobacteraceae</taxon>
        <taxon>Bradyrhizobium</taxon>
    </lineage>
</organism>
<keyword evidence="6 12" id="KW-1003">Cell membrane</keyword>
<evidence type="ECO:0000256" key="5">
    <source>
        <dbReference type="ARBA" id="ARBA00022448"/>
    </source>
</evidence>
<keyword evidence="10 12" id="KW-1133">Transmembrane helix</keyword>
<keyword evidence="8 12" id="KW-0812">Transmembrane</keyword>
<evidence type="ECO:0000256" key="9">
    <source>
        <dbReference type="ARBA" id="ARBA00022748"/>
    </source>
</evidence>
<evidence type="ECO:0000313" key="14">
    <source>
        <dbReference type="Proteomes" id="UP000193335"/>
    </source>
</evidence>
<protein>
    <recommendedName>
        <fullName evidence="4 12">Heme exporter protein D</fullName>
    </recommendedName>
</protein>
<keyword evidence="7 12" id="KW-0997">Cell inner membrane</keyword>
<name>A0A1Y2JP19_BRAJP</name>
<evidence type="ECO:0000256" key="6">
    <source>
        <dbReference type="ARBA" id="ARBA00022475"/>
    </source>
</evidence>
<keyword evidence="9 12" id="KW-0201">Cytochrome c-type biogenesis</keyword>
<dbReference type="NCBIfam" id="TIGR03141">
    <property type="entry name" value="cytochro_ccmD"/>
    <property type="match status" value="1"/>
</dbReference>
<dbReference type="RefSeq" id="WP_085401199.1">
    <property type="nucleotide sequence ID" value="NZ_NAFL01000248.1"/>
</dbReference>
<dbReference type="AlphaFoldDB" id="A0A1Y2JP19"/>
<evidence type="ECO:0000313" key="13">
    <source>
        <dbReference type="EMBL" id="OSJ32585.1"/>
    </source>
</evidence>
<dbReference type="GO" id="GO:0005886">
    <property type="term" value="C:plasma membrane"/>
    <property type="evidence" value="ECO:0007669"/>
    <property type="project" value="UniProtKB-SubCell"/>
</dbReference>
<evidence type="ECO:0000256" key="10">
    <source>
        <dbReference type="ARBA" id="ARBA00022989"/>
    </source>
</evidence>
<comment type="subcellular location">
    <subcellularLocation>
        <location evidence="2 12">Cell inner membrane</location>
        <topology evidence="2 12">Single-pass membrane protein</topology>
    </subcellularLocation>
</comment>
<evidence type="ECO:0000256" key="12">
    <source>
        <dbReference type="RuleBase" id="RU363101"/>
    </source>
</evidence>
<evidence type="ECO:0000256" key="4">
    <source>
        <dbReference type="ARBA" id="ARBA00016461"/>
    </source>
</evidence>
<keyword evidence="5 12" id="KW-0813">Transport</keyword>
<comment type="caution">
    <text evidence="13">The sequence shown here is derived from an EMBL/GenBank/DDBJ whole genome shotgun (WGS) entry which is preliminary data.</text>
</comment>
<proteinExistence type="inferred from homology"/>
<evidence type="ECO:0000256" key="2">
    <source>
        <dbReference type="ARBA" id="ARBA00004377"/>
    </source>
</evidence>
<sequence>MGSHAWYVYGSYGFATVVTVAVTLWTWSDGRACQKELAALEVAGIRRRSARPKDGV</sequence>
<evidence type="ECO:0000256" key="1">
    <source>
        <dbReference type="ARBA" id="ARBA00002442"/>
    </source>
</evidence>
<keyword evidence="11 12" id="KW-0472">Membrane</keyword>
<dbReference type="GO" id="GO:0017004">
    <property type="term" value="P:cytochrome complex assembly"/>
    <property type="evidence" value="ECO:0007669"/>
    <property type="project" value="UniProtKB-KW"/>
</dbReference>
<evidence type="ECO:0000256" key="7">
    <source>
        <dbReference type="ARBA" id="ARBA00022519"/>
    </source>
</evidence>
<evidence type="ECO:0000256" key="8">
    <source>
        <dbReference type="ARBA" id="ARBA00022692"/>
    </source>
</evidence>
<dbReference type="GO" id="GO:0015886">
    <property type="term" value="P:heme transport"/>
    <property type="evidence" value="ECO:0007669"/>
    <property type="project" value="InterPro"/>
</dbReference>
<feature type="transmembrane region" description="Helical" evidence="12">
    <location>
        <begin position="6"/>
        <end position="27"/>
    </location>
</feature>
<gene>
    <name evidence="13" type="ORF">BSZ19_18265</name>
</gene>
<dbReference type="Pfam" id="PF04995">
    <property type="entry name" value="CcmD"/>
    <property type="match status" value="1"/>
</dbReference>
<accession>A0A1Y2JP19</accession>
<comment type="function">
    <text evidence="1 12">Required for the export of heme to the periplasm for the biogenesis of c-type cytochromes.</text>
</comment>
<reference evidence="13 14" key="1">
    <citation type="submission" date="2017-03" db="EMBL/GenBank/DDBJ databases">
        <title>Whole genome sequences of fourteen strains of Bradyrhizobium canariense and one strain of Bradyrhizobium japonicum isolated from Lupinus (Papilionoideae: Genisteae) species in Algeria.</title>
        <authorList>
            <person name="Crovadore J."/>
            <person name="Chekireb D."/>
            <person name="Brachmann A."/>
            <person name="Chablais R."/>
            <person name="Cochard B."/>
            <person name="Lefort F."/>
        </authorList>
    </citation>
    <scope>NUCLEOTIDE SEQUENCE [LARGE SCALE GENOMIC DNA]</scope>
    <source>
        <strain evidence="13 14">UBMA197</strain>
    </source>
</reference>
<evidence type="ECO:0000256" key="3">
    <source>
        <dbReference type="ARBA" id="ARBA00008741"/>
    </source>
</evidence>
<dbReference type="InterPro" id="IPR007078">
    <property type="entry name" value="Haem_export_protD_CcmD"/>
</dbReference>
<dbReference type="Proteomes" id="UP000193335">
    <property type="component" value="Unassembled WGS sequence"/>
</dbReference>
<comment type="similarity">
    <text evidence="3 12">Belongs to the CcmD/CycX/HelD family.</text>
</comment>